<keyword evidence="3" id="KW-1185">Reference proteome</keyword>
<comment type="caution">
    <text evidence="2">The sequence shown here is derived from an EMBL/GenBank/DDBJ whole genome shotgun (WGS) entry which is preliminary data.</text>
</comment>
<reference evidence="2 3" key="1">
    <citation type="journal article" date="2019" name="Front. Genet.">
        <title>Whole-Genome Sequencing of the Opportunistic Yeast Pathogen Candida inconspicua Uncovers Its Hybrid Origin.</title>
        <authorList>
            <person name="Mixao V."/>
            <person name="Hansen A.P."/>
            <person name="Saus E."/>
            <person name="Boekhout T."/>
            <person name="Lass-Florl C."/>
            <person name="Gabaldon T."/>
        </authorList>
    </citation>
    <scope>NUCLEOTIDE SEQUENCE [LARGE SCALE GENOMIC DNA]</scope>
    <source>
        <strain evidence="2 3">CBS 180</strain>
    </source>
</reference>
<evidence type="ECO:0000313" key="3">
    <source>
        <dbReference type="Proteomes" id="UP000307173"/>
    </source>
</evidence>
<dbReference type="AlphaFoldDB" id="A0A4T0WWZ8"/>
<proteinExistence type="predicted"/>
<sequence length="398" mass="44192">MNVLLPRAKLPKYPSIDTCAYLTTGEIAFLVSDGVIVFLPTKKETIYEFNKISTDELRSLIEFDDWIIALDFKGKCGLWDIIDGGFEKIDDIETGFGFVECGHWNQGSEIILCGKGCERYTIDNGCVILVDSIDLKLNENEQEKILYCVGENDIYVCVTSLNRIIKFNNDGILEEVNYNREEDDTIVNLVYKDDEIGVIFRDSVFWKGKKYTDCGNTCLFEIAEVVSDEIVCFNSFGERFSTNPDNEGVEQVFKALEGSTVYTFKMDPSGVAAFALHAPGVSTTSSLTNSRGLSMVAIPITLGTSSISFEPTIAASRRDSLLRLHKQPPQGPDKPYLNESDEDSASPYEVCPVTGRTLDRPSEIAVCVWCRTRVFVGDGSSRKCVHGRCAFCGSRLGS</sequence>
<accession>A0A4T0WWZ8</accession>
<name>A0A4T0WWZ8_9ASCO</name>
<organism evidence="2 3">
    <name type="scientific">Pichia inconspicua</name>
    <dbReference type="NCBI Taxonomy" id="52247"/>
    <lineage>
        <taxon>Eukaryota</taxon>
        <taxon>Fungi</taxon>
        <taxon>Dikarya</taxon>
        <taxon>Ascomycota</taxon>
        <taxon>Saccharomycotina</taxon>
        <taxon>Pichiomycetes</taxon>
        <taxon>Pichiales</taxon>
        <taxon>Pichiaceae</taxon>
        <taxon>Pichia</taxon>
    </lineage>
</organism>
<dbReference type="Proteomes" id="UP000307173">
    <property type="component" value="Unassembled WGS sequence"/>
</dbReference>
<dbReference type="EMBL" id="SELW01000638">
    <property type="protein sequence ID" value="TID17192.1"/>
    <property type="molecule type" value="Genomic_DNA"/>
</dbReference>
<evidence type="ECO:0000313" key="2">
    <source>
        <dbReference type="EMBL" id="TID17192.1"/>
    </source>
</evidence>
<feature type="region of interest" description="Disordered" evidence="1">
    <location>
        <begin position="324"/>
        <end position="345"/>
    </location>
</feature>
<protein>
    <submittedName>
        <fullName evidence="2">Uncharacterized protein</fullName>
    </submittedName>
</protein>
<gene>
    <name evidence="2" type="ORF">CANINC_004051</name>
</gene>
<evidence type="ECO:0000256" key="1">
    <source>
        <dbReference type="SAM" id="MobiDB-lite"/>
    </source>
</evidence>